<dbReference type="STRING" id="67003.A0A1X0NMZ8"/>
<dbReference type="InterPro" id="IPR018247">
    <property type="entry name" value="EF_Hand_1_Ca_BS"/>
</dbReference>
<dbReference type="InterPro" id="IPR050403">
    <property type="entry name" value="Myosin_RLC"/>
</dbReference>
<dbReference type="InterPro" id="IPR002048">
    <property type="entry name" value="EF_hand_dom"/>
</dbReference>
<reference evidence="4 5" key="1">
    <citation type="submission" date="2017-03" db="EMBL/GenBank/DDBJ databases">
        <title>An alternative strategy for trypanosome survival in the mammalian bloodstream revealed through genome and transcriptome analysis of the ubiquitous bovine parasite Trypanosoma (Megatrypanum) theileri.</title>
        <authorList>
            <person name="Kelly S."/>
            <person name="Ivens A."/>
            <person name="Mott A."/>
            <person name="O'Neill E."/>
            <person name="Emms D."/>
            <person name="Macleod O."/>
            <person name="Voorheis P."/>
            <person name="Matthews J."/>
            <person name="Matthews K."/>
            <person name="Carrington M."/>
        </authorList>
    </citation>
    <scope>NUCLEOTIDE SEQUENCE [LARGE SCALE GENOMIC DNA]</scope>
    <source>
        <strain evidence="4">Edinburgh</strain>
    </source>
</reference>
<dbReference type="PROSITE" id="PS50222">
    <property type="entry name" value="EF_HAND_2"/>
    <property type="match status" value="1"/>
</dbReference>
<dbReference type="SUPFAM" id="SSF47473">
    <property type="entry name" value="EF-hand"/>
    <property type="match status" value="1"/>
</dbReference>
<proteinExistence type="predicted"/>
<sequence length="185" mass="20078">MESLSAKELEEFREMFDLVDTNHSGRITRNELRKLMETLRLRPTEEELQQMFHEPAVDTAVAQNNNSTSSNGAASGGVGVVATTASTAGSSGGGITFEEFVAVMARRVRSDYTLEQLRSAFKLFETDDVPPGCVATEVLEHALVSYGTEKLTHEEATRLLAAVDPEGTGKINYLEFVAMLSAGDS</sequence>
<dbReference type="FunFam" id="1.10.238.10:FF:000003">
    <property type="entry name" value="Calmodulin A"/>
    <property type="match status" value="1"/>
</dbReference>
<evidence type="ECO:0000313" key="4">
    <source>
        <dbReference type="EMBL" id="ORC86077.1"/>
    </source>
</evidence>
<evidence type="ECO:0000256" key="2">
    <source>
        <dbReference type="ARBA" id="ARBA00022837"/>
    </source>
</evidence>
<dbReference type="CDD" id="cd00051">
    <property type="entry name" value="EFh"/>
    <property type="match status" value="2"/>
</dbReference>
<accession>A0A1X0NMZ8</accession>
<organism evidence="4 5">
    <name type="scientific">Trypanosoma theileri</name>
    <dbReference type="NCBI Taxonomy" id="67003"/>
    <lineage>
        <taxon>Eukaryota</taxon>
        <taxon>Discoba</taxon>
        <taxon>Euglenozoa</taxon>
        <taxon>Kinetoplastea</taxon>
        <taxon>Metakinetoplastina</taxon>
        <taxon>Trypanosomatida</taxon>
        <taxon>Trypanosomatidae</taxon>
        <taxon>Trypanosoma</taxon>
    </lineage>
</organism>
<dbReference type="GeneID" id="39988220"/>
<feature type="domain" description="EF-hand" evidence="3">
    <location>
        <begin position="7"/>
        <end position="42"/>
    </location>
</feature>
<name>A0A1X0NMZ8_9TRYP</name>
<dbReference type="VEuPathDB" id="TriTrypDB:TM35_000301170"/>
<dbReference type="OrthoDB" id="26525at2759"/>
<dbReference type="Proteomes" id="UP000192257">
    <property type="component" value="Unassembled WGS sequence"/>
</dbReference>
<protein>
    <submittedName>
        <fullName evidence="4">Calmodulin</fullName>
    </submittedName>
</protein>
<dbReference type="AlphaFoldDB" id="A0A1X0NMZ8"/>
<evidence type="ECO:0000256" key="1">
    <source>
        <dbReference type="ARBA" id="ARBA00022737"/>
    </source>
</evidence>
<keyword evidence="1" id="KW-0677">Repeat</keyword>
<evidence type="ECO:0000259" key="3">
    <source>
        <dbReference type="PROSITE" id="PS50222"/>
    </source>
</evidence>
<dbReference type="InterPro" id="IPR011992">
    <property type="entry name" value="EF-hand-dom_pair"/>
</dbReference>
<comment type="caution">
    <text evidence="4">The sequence shown here is derived from an EMBL/GenBank/DDBJ whole genome shotgun (WGS) entry which is preliminary data.</text>
</comment>
<dbReference type="SMART" id="SM00054">
    <property type="entry name" value="EFh"/>
    <property type="match status" value="2"/>
</dbReference>
<gene>
    <name evidence="4" type="ORF">TM35_000301170</name>
</gene>
<evidence type="ECO:0000313" key="5">
    <source>
        <dbReference type="Proteomes" id="UP000192257"/>
    </source>
</evidence>
<dbReference type="EMBL" id="NBCO01000030">
    <property type="protein sequence ID" value="ORC86077.1"/>
    <property type="molecule type" value="Genomic_DNA"/>
</dbReference>
<keyword evidence="2" id="KW-0106">Calcium</keyword>
<dbReference type="Gene3D" id="1.10.238.10">
    <property type="entry name" value="EF-hand"/>
    <property type="match status" value="1"/>
</dbReference>
<keyword evidence="5" id="KW-1185">Reference proteome</keyword>
<dbReference type="PROSITE" id="PS00018">
    <property type="entry name" value="EF_HAND_1"/>
    <property type="match status" value="1"/>
</dbReference>
<dbReference type="RefSeq" id="XP_028880143.1">
    <property type="nucleotide sequence ID" value="XM_029028440.1"/>
</dbReference>
<dbReference type="PANTHER" id="PTHR23049">
    <property type="entry name" value="MYOSIN REGULATORY LIGHT CHAIN 2"/>
    <property type="match status" value="1"/>
</dbReference>
<dbReference type="GO" id="GO:0005509">
    <property type="term" value="F:calcium ion binding"/>
    <property type="evidence" value="ECO:0007669"/>
    <property type="project" value="InterPro"/>
</dbReference>
<dbReference type="Pfam" id="PF00036">
    <property type="entry name" value="EF-hand_1"/>
    <property type="match status" value="1"/>
</dbReference>